<dbReference type="CDD" id="cd00037">
    <property type="entry name" value="CLECT"/>
    <property type="match status" value="3"/>
</dbReference>
<dbReference type="GO" id="GO:0030246">
    <property type="term" value="F:carbohydrate binding"/>
    <property type="evidence" value="ECO:0007669"/>
    <property type="project" value="UniProtKB-KW"/>
</dbReference>
<dbReference type="EMBL" id="CADEPI010000029">
    <property type="protein sequence ID" value="CAB3367232.1"/>
    <property type="molecule type" value="Genomic_DNA"/>
</dbReference>
<accession>A0A8S1CI33</accession>
<dbReference type="SMART" id="SM00034">
    <property type="entry name" value="CLECT"/>
    <property type="match status" value="3"/>
</dbReference>
<dbReference type="InterPro" id="IPR016186">
    <property type="entry name" value="C-type_lectin-like/link_sf"/>
</dbReference>
<dbReference type="AlphaFoldDB" id="A0A8S1CI33"/>
<dbReference type="InterPro" id="IPR001304">
    <property type="entry name" value="C-type_lectin-like"/>
</dbReference>
<gene>
    <name evidence="3" type="ORF">CLODIP_2_CD04325</name>
</gene>
<keyword evidence="1" id="KW-0430">Lectin</keyword>
<comment type="caution">
    <text evidence="3">The sequence shown here is derived from an EMBL/GenBank/DDBJ whole genome shotgun (WGS) entry which is preliminary data.</text>
</comment>
<dbReference type="PANTHER" id="PTHR22799:SF6">
    <property type="entry name" value="C-TYPE LECTIN DOMAIN FAMILY 4 MEMBER M-LIKE"/>
    <property type="match status" value="1"/>
</dbReference>
<feature type="domain" description="C-type lectin" evidence="2">
    <location>
        <begin position="987"/>
        <end position="1111"/>
    </location>
</feature>
<feature type="domain" description="C-type lectin" evidence="2">
    <location>
        <begin position="833"/>
        <end position="940"/>
    </location>
</feature>
<dbReference type="Proteomes" id="UP000494165">
    <property type="component" value="Unassembled WGS sequence"/>
</dbReference>
<evidence type="ECO:0000313" key="4">
    <source>
        <dbReference type="Proteomes" id="UP000494165"/>
    </source>
</evidence>
<dbReference type="SUPFAM" id="SSF47565">
    <property type="entry name" value="Insect pheromone/odorant-binding proteins"/>
    <property type="match status" value="2"/>
</dbReference>
<evidence type="ECO:0000259" key="2">
    <source>
        <dbReference type="PROSITE" id="PS50041"/>
    </source>
</evidence>
<dbReference type="OrthoDB" id="8194670at2759"/>
<organism evidence="3 4">
    <name type="scientific">Cloeon dipterum</name>
    <dbReference type="NCBI Taxonomy" id="197152"/>
    <lineage>
        <taxon>Eukaryota</taxon>
        <taxon>Metazoa</taxon>
        <taxon>Ecdysozoa</taxon>
        <taxon>Arthropoda</taxon>
        <taxon>Hexapoda</taxon>
        <taxon>Insecta</taxon>
        <taxon>Pterygota</taxon>
        <taxon>Palaeoptera</taxon>
        <taxon>Ephemeroptera</taxon>
        <taxon>Pisciforma</taxon>
        <taxon>Baetidae</taxon>
        <taxon>Cloeon</taxon>
    </lineage>
</organism>
<dbReference type="SMART" id="SM00708">
    <property type="entry name" value="PhBP"/>
    <property type="match status" value="2"/>
</dbReference>
<evidence type="ECO:0000256" key="1">
    <source>
        <dbReference type="ARBA" id="ARBA00022734"/>
    </source>
</evidence>
<reference evidence="3 4" key="1">
    <citation type="submission" date="2020-04" db="EMBL/GenBank/DDBJ databases">
        <authorList>
            <person name="Alioto T."/>
            <person name="Alioto T."/>
            <person name="Gomez Garrido J."/>
        </authorList>
    </citation>
    <scope>NUCLEOTIDE SEQUENCE [LARGE SCALE GENOMIC DNA]</scope>
</reference>
<dbReference type="PROSITE" id="PS50041">
    <property type="entry name" value="C_TYPE_LECTIN_2"/>
    <property type="match status" value="2"/>
</dbReference>
<proteinExistence type="predicted"/>
<dbReference type="Gene3D" id="1.10.238.20">
    <property type="entry name" value="Pheromone/general odorant binding protein domain"/>
    <property type="match status" value="2"/>
</dbReference>
<dbReference type="InterPro" id="IPR036728">
    <property type="entry name" value="PBP_GOBP_sf"/>
</dbReference>
<dbReference type="GO" id="GO:0005549">
    <property type="term" value="F:odorant binding"/>
    <property type="evidence" value="ECO:0007669"/>
    <property type="project" value="InterPro"/>
</dbReference>
<keyword evidence="4" id="KW-1185">Reference proteome</keyword>
<name>A0A8S1CI33_9INSE</name>
<dbReference type="SUPFAM" id="SSF56436">
    <property type="entry name" value="C-type lectin-like"/>
    <property type="match status" value="6"/>
</dbReference>
<dbReference type="CDD" id="cd23992">
    <property type="entry name" value="PBP_GOBP"/>
    <property type="match status" value="2"/>
</dbReference>
<protein>
    <recommendedName>
        <fullName evidence="2">C-type lectin domain-containing protein</fullName>
    </recommendedName>
</protein>
<dbReference type="Gene3D" id="3.10.100.10">
    <property type="entry name" value="Mannose-Binding Protein A, subunit A"/>
    <property type="match status" value="4"/>
</dbReference>
<dbReference type="InterPro" id="IPR016187">
    <property type="entry name" value="CTDL_fold"/>
</dbReference>
<evidence type="ECO:0000313" key="3">
    <source>
        <dbReference type="EMBL" id="CAB3367232.1"/>
    </source>
</evidence>
<dbReference type="PANTHER" id="PTHR22799">
    <property type="entry name" value="TETRANECTIN-RELATED"/>
    <property type="match status" value="1"/>
</dbReference>
<dbReference type="InterPro" id="IPR006170">
    <property type="entry name" value="PBP/GOBP"/>
</dbReference>
<dbReference type="InterPro" id="IPR051663">
    <property type="entry name" value="CLec_Tetranectin-domain"/>
</dbReference>
<sequence length="1272" mass="140821">MSLLSLEYDYKYKSVIEALKKNVTSSDYFWTSGSDKGCESNYGYCTAKRLIRKEAIWASGQPDNADGNESAVAVYITSTKAQLFDFNEESKYRYISLHFIHGRHVPPPEKQNMLSVPAQLAYNDLLLFKKSLCGLTEYNAMARITEGRVHRGDDPLHPRLQQPPARTELGQNAFDYRIVAEWNAAPPAIKDSGMDECDKAAQMIGCSNEKASDVLNGVIMAMDQSMPVVKAPLPPEAFCFNASECPGANALFDAESRLNEPDQYGFWTESCGQQFLFGKKLANWKENFVNCHKIGMEPIAFENYQRQTCFRQIVASWKYGSNYWTSGLRLGASAYSWCKKNGTIPLVNSNFSWIEAKPVDVDEQNCLLLSVDKQNASYQLSEKMCNDSDVFFACQGKPTPPPPCSSPVCPNFTCAKNQSYFTDAKIAQLTSAEAHGKWFTLTGRIFLFSSLNETFFGAMKVCCGLGMSLLSLEYDHKYETIKSAFSGALATEDIFWTSGSDKGCPTNYAYCAAKRLVRKEAIWAPGQPDNSGGDENALAVFVNSTVAQLLDFNENAKLRFICEVRDSTKSNSTNSSSGSKAIQNECAMIYKITDKEMDQIMNTSLDLRMKCFIRCLGENAGLIINGKLVENEILAVLEKMAGGNIADLKSSMNVMDECSNVTQGMDECDIAAQILKCSNEKAPSVLNQVIAAVEQSIPAENVSLFQQAECPNITCTINPTEKAELDAKNEWALLSTGYVNIICNRKYLHCNSPFTLQEAYTRCCELGMKLASFPSQKDIDCVLGKFDENWTWTAASFKGSPTNPRWCTSDGPFSFDIFKGVTPLTGPEIDGLAMKFISIYNNHLYEHHVDYNQSTDQRVSKWKYSSNYWTSGLRVSTSEFSWCKKDGSIAVDKSKLTWAAGQPDNVNNTENCVHLNVVKSNSSFYFSDRTCTDPQIFACQGPPTPAPACSMPVCPNFTCEKNTAFYSTIGTSQFLTKPEQHGSWFTINGRMYLYSFQDVKTTFSGAMAACCEIGMSLLSLEYDYKYKSVIAAIKNNVTSSDYFWTSGSDKGCESNYGYCTAKRLLRKEAIWASGQPDNADGNESAVAVYITDAKAQLSDFNEESKYRYICEARDTSKAKSGGSAVRDECTSIYNVSQAEIDTVLKNTNKLDLRLKCFLKCLGENSGLMVNGKFLENEVLAILENLAHGNLDDLQKNMGIMDDCGKASTGMDECDKAAQMIGCSNEKAPDVLNGVIMAMDQAMPMEKAPIPPEPFCYNAAECPGVVNFSTVGL</sequence>
<dbReference type="Pfam" id="PF01395">
    <property type="entry name" value="PBP_GOBP"/>
    <property type="match status" value="2"/>
</dbReference>